<accession>A0A9W3HHB1</accession>
<name>A0A9W3HHB1_CAMBA</name>
<evidence type="ECO:0000256" key="1">
    <source>
        <dbReference type="SAM" id="MobiDB-lite"/>
    </source>
</evidence>
<proteinExistence type="predicted"/>
<gene>
    <name evidence="2" type="primary">LOC105067248</name>
</gene>
<organism evidence="2">
    <name type="scientific">Camelus bactrianus</name>
    <name type="common">Bactrian camel</name>
    <dbReference type="NCBI Taxonomy" id="9837"/>
    <lineage>
        <taxon>Eukaryota</taxon>
        <taxon>Metazoa</taxon>
        <taxon>Chordata</taxon>
        <taxon>Craniata</taxon>
        <taxon>Vertebrata</taxon>
        <taxon>Euteleostomi</taxon>
        <taxon>Mammalia</taxon>
        <taxon>Eutheria</taxon>
        <taxon>Laurasiatheria</taxon>
        <taxon>Artiodactyla</taxon>
        <taxon>Tylopoda</taxon>
        <taxon>Camelidae</taxon>
        <taxon>Camelus</taxon>
    </lineage>
</organism>
<sequence>MAAVPESLATQTLLSPGLHGPLTGQGATSGVRRKRGPPPLSRANRFTQRTPSPPRRQREGGVTGAHAPTIPPLTLTAARRLHTASPLSPCLSSRVPCVPPGMEATSRNSETVSWWLAPGMKTAEREGGELVLQYTCECQFREGRGCILFICVSPAPNTRRPGKKDGRHQSSPQEMLPLTNGLERVELPRSTFELGLHRLKMVMRGGDAILMLAVEVPSPCGKLPVLETMKKVGSSKGNKGHPRR</sequence>
<dbReference type="AlphaFoldDB" id="A0A9W3HHB1"/>
<evidence type="ECO:0000313" key="2">
    <source>
        <dbReference type="RefSeq" id="XP_045371008.1"/>
    </source>
</evidence>
<protein>
    <submittedName>
        <fullName evidence="2">Uncharacterized protein LOC105067248</fullName>
    </submittedName>
</protein>
<reference evidence="2" key="1">
    <citation type="submission" date="2025-08" db="UniProtKB">
        <authorList>
            <consortium name="RefSeq"/>
        </authorList>
    </citation>
    <scope>IDENTIFICATION</scope>
    <source>
        <tissue evidence="2">Blood</tissue>
    </source>
</reference>
<dbReference type="RefSeq" id="XP_045371008.1">
    <property type="nucleotide sequence ID" value="XM_045515052.1"/>
</dbReference>
<feature type="region of interest" description="Disordered" evidence="1">
    <location>
        <begin position="1"/>
        <end position="71"/>
    </location>
</feature>